<dbReference type="InterPro" id="IPR003812">
    <property type="entry name" value="Fido"/>
</dbReference>
<evidence type="ECO:0000313" key="4">
    <source>
        <dbReference type="EMBL" id="PTD97668.1"/>
    </source>
</evidence>
<dbReference type="InterPro" id="IPR036597">
    <property type="entry name" value="Fido-like_dom_sf"/>
</dbReference>
<proteinExistence type="predicted"/>
<feature type="domain" description="Fido" evidence="3">
    <location>
        <begin position="55"/>
        <end position="196"/>
    </location>
</feature>
<feature type="region of interest" description="Disordered" evidence="2">
    <location>
        <begin position="1"/>
        <end position="21"/>
    </location>
</feature>
<dbReference type="Pfam" id="PF02661">
    <property type="entry name" value="Fic"/>
    <property type="match status" value="1"/>
</dbReference>
<dbReference type="Gene3D" id="1.10.3290.10">
    <property type="entry name" value="Fido-like domain"/>
    <property type="match status" value="1"/>
</dbReference>
<dbReference type="PROSITE" id="PS51459">
    <property type="entry name" value="FIDO"/>
    <property type="match status" value="1"/>
</dbReference>
<evidence type="ECO:0000313" key="5">
    <source>
        <dbReference type="Proteomes" id="UP000241193"/>
    </source>
</evidence>
<reference evidence="4 5" key="1">
    <citation type="submission" date="2018-03" db="EMBL/GenBank/DDBJ databases">
        <authorList>
            <person name="Keele B.F."/>
        </authorList>
    </citation>
    <scope>NUCLEOTIDE SEQUENCE [LARGE SCALE GENOMIC DNA]</scope>
    <source>
        <strain evidence="4 5">D20</strain>
    </source>
</reference>
<comment type="caution">
    <text evidence="4">The sequence shown here is derived from an EMBL/GenBank/DDBJ whole genome shotgun (WGS) entry which is preliminary data.</text>
</comment>
<dbReference type="AlphaFoldDB" id="A0A2T4IIS2"/>
<dbReference type="PANTHER" id="PTHR13504">
    <property type="entry name" value="FIDO DOMAIN-CONTAINING PROTEIN DDB_G0283145"/>
    <property type="match status" value="1"/>
</dbReference>
<dbReference type="Proteomes" id="UP000241193">
    <property type="component" value="Unassembled WGS sequence"/>
</dbReference>
<evidence type="ECO:0000256" key="1">
    <source>
        <dbReference type="PIRSR" id="PIRSR640198-1"/>
    </source>
</evidence>
<evidence type="ECO:0000256" key="2">
    <source>
        <dbReference type="SAM" id="MobiDB-lite"/>
    </source>
</evidence>
<reference evidence="4 5" key="2">
    <citation type="submission" date="2018-04" db="EMBL/GenBank/DDBJ databases">
        <title>Thauera lacus sp. nov., isolated from an saline lake in Inner Mongolia, China.</title>
        <authorList>
            <person name="Liang Q.-Y."/>
        </authorList>
    </citation>
    <scope>NUCLEOTIDE SEQUENCE [LARGE SCALE GENOMIC DNA]</scope>
    <source>
        <strain evidence="4 5">D20</strain>
    </source>
</reference>
<dbReference type="InterPro" id="IPR013436">
    <property type="entry name" value="Mobile_mystery_prot_B"/>
</dbReference>
<dbReference type="PANTHER" id="PTHR13504:SF39">
    <property type="entry name" value="CELL FILAMENTATION PROTEIN"/>
    <property type="match status" value="1"/>
</dbReference>
<name>A0A2T4IIS2_9RHOO</name>
<dbReference type="RefSeq" id="WP_107492188.1">
    <property type="nucleotide sequence ID" value="NZ_PZKC01000002.1"/>
</dbReference>
<organism evidence="4 5">
    <name type="scientific">Pseudothauera lacus</name>
    <dbReference type="NCBI Taxonomy" id="2136175"/>
    <lineage>
        <taxon>Bacteria</taxon>
        <taxon>Pseudomonadati</taxon>
        <taxon>Pseudomonadota</taxon>
        <taxon>Betaproteobacteria</taxon>
        <taxon>Rhodocyclales</taxon>
        <taxon>Zoogloeaceae</taxon>
        <taxon>Pseudothauera</taxon>
    </lineage>
</organism>
<dbReference type="SUPFAM" id="SSF140931">
    <property type="entry name" value="Fic-like"/>
    <property type="match status" value="1"/>
</dbReference>
<evidence type="ECO:0000259" key="3">
    <source>
        <dbReference type="PROSITE" id="PS51459"/>
    </source>
</evidence>
<feature type="active site" evidence="1">
    <location>
        <position position="129"/>
    </location>
</feature>
<sequence>MEFTYQPGQTPLDPDEKEGLKPKHVSTQGELNEWEQLNIIKGARWAQRQLKHDILDDVFLRELHKRMFSETWTWAGTYRKSDKNIGCDWRQVSTRVRNLLENTRYQVELQVMPPDELAARFHHQLVLIHPFPNGNGRCCRLITDLMLRKMGQEPFSWGGGGYASLLSQSELRAEYLAALRAADQGDIAPLLAFARK</sequence>
<dbReference type="EMBL" id="PZKC01000002">
    <property type="protein sequence ID" value="PTD97668.1"/>
    <property type="molecule type" value="Genomic_DNA"/>
</dbReference>
<gene>
    <name evidence="4" type="ORF">C8261_03055</name>
</gene>
<protein>
    <submittedName>
        <fullName evidence="4">Mobile mystery protein B</fullName>
    </submittedName>
</protein>
<keyword evidence="5" id="KW-1185">Reference proteome</keyword>
<dbReference type="InterPro" id="IPR040198">
    <property type="entry name" value="Fido_containing"/>
</dbReference>
<accession>A0A2T4IIS2</accession>
<dbReference type="NCBIfam" id="TIGR02613">
    <property type="entry name" value="mob_myst_B"/>
    <property type="match status" value="1"/>
</dbReference>
<dbReference type="OrthoDB" id="9813719at2"/>